<dbReference type="InterPro" id="IPR004564">
    <property type="entry name" value="OM_lipoprot_carrier_LolA-like"/>
</dbReference>
<dbReference type="PANTHER" id="PTHR35869">
    <property type="entry name" value="OUTER-MEMBRANE LIPOPROTEIN CARRIER PROTEIN"/>
    <property type="match status" value="1"/>
</dbReference>
<dbReference type="SUPFAM" id="SSF89392">
    <property type="entry name" value="Prokaryotic lipoproteins and lipoprotein localization factors"/>
    <property type="match status" value="1"/>
</dbReference>
<evidence type="ECO:0000256" key="3">
    <source>
        <dbReference type="ARBA" id="ARBA00011245"/>
    </source>
</evidence>
<keyword evidence="12" id="KW-1185">Reference proteome</keyword>
<organism evidence="11 12">
    <name type="scientific">Desulfonatronum thiosulfatophilum</name>
    <dbReference type="NCBI Taxonomy" id="617002"/>
    <lineage>
        <taxon>Bacteria</taxon>
        <taxon>Pseudomonadati</taxon>
        <taxon>Thermodesulfobacteriota</taxon>
        <taxon>Desulfovibrionia</taxon>
        <taxon>Desulfovibrionales</taxon>
        <taxon>Desulfonatronaceae</taxon>
        <taxon>Desulfonatronum</taxon>
    </lineage>
</organism>
<feature type="chain" id="PRO_5011729384" description="Outer-membrane lipoprotein carrier protein" evidence="10">
    <location>
        <begin position="22"/>
        <end position="209"/>
    </location>
</feature>
<protein>
    <recommendedName>
        <fullName evidence="4">Outer-membrane lipoprotein carrier protein</fullName>
    </recommendedName>
</protein>
<keyword evidence="6 10" id="KW-0732">Signal</keyword>
<dbReference type="NCBIfam" id="TIGR00547">
    <property type="entry name" value="lolA"/>
    <property type="match status" value="1"/>
</dbReference>
<keyword evidence="5" id="KW-0813">Transport</keyword>
<evidence type="ECO:0000256" key="1">
    <source>
        <dbReference type="ARBA" id="ARBA00004418"/>
    </source>
</evidence>
<dbReference type="OrthoDB" id="9785727at2"/>
<dbReference type="AlphaFoldDB" id="A0A1G6BZ02"/>
<evidence type="ECO:0000256" key="9">
    <source>
        <dbReference type="ARBA" id="ARBA00023186"/>
    </source>
</evidence>
<dbReference type="Pfam" id="PF03548">
    <property type="entry name" value="LolA"/>
    <property type="match status" value="1"/>
</dbReference>
<dbReference type="RefSeq" id="WP_092118691.1">
    <property type="nucleotide sequence ID" value="NZ_FMXO01000006.1"/>
</dbReference>
<evidence type="ECO:0000313" key="12">
    <source>
        <dbReference type="Proteomes" id="UP000198771"/>
    </source>
</evidence>
<sequence length="209" mass="23956">MKYLVTIISLFILLSGTAVFADEGTLAKIQRQYESIESFQADFTQELSVAASREIDERHGQLFFQQPGLIRWETVSPEKELLVVGPELVWNYFEEEETAYQYAVEDVLGSAMVLRILSGQARLDEDFITEEDLSEDAEYTVIRLRPRNPEPNLVEATIWVDPDTFLLRRIKAVDFYGNTNQVELEKLVLNSELDPDLFEFTPPDGVAVR</sequence>
<keyword evidence="7" id="KW-0574">Periplasm</keyword>
<dbReference type="Gene3D" id="2.50.20.10">
    <property type="entry name" value="Lipoprotein localisation LolA/LolB/LppX"/>
    <property type="match status" value="1"/>
</dbReference>
<proteinExistence type="inferred from homology"/>
<keyword evidence="9" id="KW-0143">Chaperone</keyword>
<gene>
    <name evidence="11" type="ORF">SAMN05660653_01225</name>
</gene>
<dbReference type="InterPro" id="IPR018323">
    <property type="entry name" value="OM_lipoprot_carrier_LolA_Pbac"/>
</dbReference>
<dbReference type="GO" id="GO:0042953">
    <property type="term" value="P:lipoprotein transport"/>
    <property type="evidence" value="ECO:0007669"/>
    <property type="project" value="InterPro"/>
</dbReference>
<keyword evidence="11" id="KW-0449">Lipoprotein</keyword>
<accession>A0A1G6BZ02</accession>
<evidence type="ECO:0000256" key="6">
    <source>
        <dbReference type="ARBA" id="ARBA00022729"/>
    </source>
</evidence>
<evidence type="ECO:0000313" key="11">
    <source>
        <dbReference type="EMBL" id="SDB25798.1"/>
    </source>
</evidence>
<dbReference type="GO" id="GO:0042597">
    <property type="term" value="C:periplasmic space"/>
    <property type="evidence" value="ECO:0007669"/>
    <property type="project" value="UniProtKB-SubCell"/>
</dbReference>
<reference evidence="11 12" key="1">
    <citation type="submission" date="2016-10" db="EMBL/GenBank/DDBJ databases">
        <authorList>
            <person name="de Groot N.N."/>
        </authorList>
    </citation>
    <scope>NUCLEOTIDE SEQUENCE [LARGE SCALE GENOMIC DNA]</scope>
    <source>
        <strain evidence="11 12">ASO4-2</strain>
    </source>
</reference>
<evidence type="ECO:0000256" key="4">
    <source>
        <dbReference type="ARBA" id="ARBA00014035"/>
    </source>
</evidence>
<dbReference type="Proteomes" id="UP000198771">
    <property type="component" value="Unassembled WGS sequence"/>
</dbReference>
<dbReference type="PANTHER" id="PTHR35869:SF1">
    <property type="entry name" value="OUTER-MEMBRANE LIPOPROTEIN CARRIER PROTEIN"/>
    <property type="match status" value="1"/>
</dbReference>
<feature type="signal peptide" evidence="10">
    <location>
        <begin position="1"/>
        <end position="21"/>
    </location>
</feature>
<dbReference type="InterPro" id="IPR029046">
    <property type="entry name" value="LolA/LolB/LppX"/>
</dbReference>
<comment type="subunit">
    <text evidence="3">Monomer.</text>
</comment>
<evidence type="ECO:0000256" key="10">
    <source>
        <dbReference type="SAM" id="SignalP"/>
    </source>
</evidence>
<evidence type="ECO:0000256" key="7">
    <source>
        <dbReference type="ARBA" id="ARBA00022764"/>
    </source>
</evidence>
<evidence type="ECO:0000256" key="5">
    <source>
        <dbReference type="ARBA" id="ARBA00022448"/>
    </source>
</evidence>
<evidence type="ECO:0000256" key="8">
    <source>
        <dbReference type="ARBA" id="ARBA00022927"/>
    </source>
</evidence>
<keyword evidence="8" id="KW-0653">Protein transport</keyword>
<dbReference type="STRING" id="617002.SAMN05660653_01225"/>
<evidence type="ECO:0000256" key="2">
    <source>
        <dbReference type="ARBA" id="ARBA00007615"/>
    </source>
</evidence>
<comment type="subcellular location">
    <subcellularLocation>
        <location evidence="1">Periplasm</location>
    </subcellularLocation>
</comment>
<dbReference type="EMBL" id="FMXO01000006">
    <property type="protein sequence ID" value="SDB25798.1"/>
    <property type="molecule type" value="Genomic_DNA"/>
</dbReference>
<name>A0A1G6BZ02_9BACT</name>
<comment type="similarity">
    <text evidence="2">Belongs to the LolA family.</text>
</comment>
<dbReference type="CDD" id="cd16325">
    <property type="entry name" value="LolA"/>
    <property type="match status" value="1"/>
</dbReference>